<dbReference type="EMBL" id="OOFM01000001">
    <property type="protein sequence ID" value="SPL61278.1"/>
    <property type="molecule type" value="Genomic_DNA"/>
</dbReference>
<keyword evidence="1 2" id="KW-0732">Signal</keyword>
<dbReference type="SMART" id="SM00869">
    <property type="entry name" value="Autotransporter"/>
    <property type="match status" value="1"/>
</dbReference>
<reference evidence="5" key="1">
    <citation type="submission" date="2017-12" db="EMBL/GenBank/DDBJ databases">
        <authorList>
            <person name="Diaz M."/>
        </authorList>
    </citation>
    <scope>NUCLEOTIDE SEQUENCE [LARGE SCALE GENOMIC DNA]</scope>
    <source>
        <strain evidence="5">FI11154</strain>
    </source>
</reference>
<accession>A0A2P9HB07</accession>
<gene>
    <name evidence="4" type="ORF">OHAE_4070</name>
</gene>
<evidence type="ECO:0000256" key="2">
    <source>
        <dbReference type="SAM" id="SignalP"/>
    </source>
</evidence>
<feature type="domain" description="Autotransporter" evidence="3">
    <location>
        <begin position="931"/>
        <end position="1213"/>
    </location>
</feature>
<sequence>MVRTGLASWKNSPASVINLDITKAVLLVAAGLALTAPADAQTACTSSPCTGATVVDANSADYFPNISGSTWLFRDTSLLNATATSAISGGTQAFYNSSALNATAMNSIIGGSQYFNDLSSLNASQSFAIAGGGQSFYDTSTLNASATNAISGGFQYFNASSRLDVTTAGGLSGGQQVFYDTSALNAATANAIVGGSQFFNGSSHLNATASSAVNGGTQSFYINSVMALTAANALSGGEQYFNDNSVLDAGVGEAVGGGSQRFYNLSVLNASAANAVNGGAREFHDSSVFNVSATSGLSGGAQTLYGNSTLNVLATNAVTSGVGVNFDNLPGGVGGTIKLNGFSTTVGAINSIGAGAGLVENGAATSSVLTIDGSSVGPSQFSGVIQDGGSGRLALQLNSGVLTLGGINSFSGGTTIAGGVLQVLRDDNLGDPTGGLIFNGGALATTASVQTSRSITLTQAGIFDVLDNTDLTVNGVISGQDDLVKVGAGTLQLTNSGNSYRNTVIEAGRLVGNSETIAGNIANAGVVVFAQAADGNFAGNIAGASGVAGTMIKEGSGSLILSGASDLNWIVQEGDLTSSAERFSGDVSIAAAAAFTFDQVTSAQFTGLLTGEGTFIKAGPGTLAYNGESPGFAGMTKVSAGGLIVGSDDSHSNAVLGGSFIIGDGALVGGHGSIGSGSGSLVDILTGATLSSGNSIGTLTINGDLTLQSGSTFAVDIAGAGMSDLTHVTGATTILGGNVSVTALDPATRYQSGQTYTILTSDGGINGAFEDTVSKSAFINANETYDLNNVNLTIAVKNVGQTDGGGVDPTSGTPPPALFATVSETRNQIATAKALDTLQQSGPSLELYNRLLMLSADEARSAFNLLSGEAYASTKAALIEGSAVIRDAMNSRLRSTESFVLSPSATLLSYGPESGSTAARPDAFAAITSTAREQNYNAWIQGYGNWASIDGNGNTAGLDYNTGGFVAGVDGTVFDNWRLGLLAGYSRTTFDVDGRASSGQSDNYTLGAYAGSSWKLNNGNAIAFRTGLAYTWHEIELDRSDIFPGFSDSLNSDYHASTFQAFGELAYQWGREDTPLEAFANLAYVHHRTDGFNEAGRTAARLSVDSDTMDTAFTTIGLRASRHFMLGNVSANAHGSIGWRHAYGDIDTGSTNSFIGSSAFTVYGAPIAKDAALIEAGLNFNLSRSAKLGVNYTGQIGSHAYQQGVNAVLRVRF</sequence>
<dbReference type="Gene3D" id="2.40.128.130">
    <property type="entry name" value="Autotransporter beta-domain"/>
    <property type="match status" value="1"/>
</dbReference>
<evidence type="ECO:0000313" key="4">
    <source>
        <dbReference type="EMBL" id="SPL61278.1"/>
    </source>
</evidence>
<evidence type="ECO:0000256" key="1">
    <source>
        <dbReference type="ARBA" id="ARBA00022729"/>
    </source>
</evidence>
<evidence type="ECO:0000259" key="3">
    <source>
        <dbReference type="PROSITE" id="PS51208"/>
    </source>
</evidence>
<dbReference type="InterPro" id="IPR005546">
    <property type="entry name" value="Autotransporte_beta"/>
</dbReference>
<dbReference type="GO" id="GO:0019867">
    <property type="term" value="C:outer membrane"/>
    <property type="evidence" value="ECO:0007669"/>
    <property type="project" value="InterPro"/>
</dbReference>
<proteinExistence type="predicted"/>
<dbReference type="Proteomes" id="UP000246073">
    <property type="component" value="Unassembled WGS sequence"/>
</dbReference>
<organism evidence="4 5">
    <name type="scientific">Ochrobactrum soli</name>
    <dbReference type="NCBI Taxonomy" id="2448455"/>
    <lineage>
        <taxon>Bacteria</taxon>
        <taxon>Pseudomonadati</taxon>
        <taxon>Pseudomonadota</taxon>
        <taxon>Alphaproteobacteria</taxon>
        <taxon>Hyphomicrobiales</taxon>
        <taxon>Brucellaceae</taxon>
        <taxon>Brucella/Ochrobactrum group</taxon>
        <taxon>Ochrobactrum</taxon>
    </lineage>
</organism>
<dbReference type="SUPFAM" id="SSF103515">
    <property type="entry name" value="Autotransporter"/>
    <property type="match status" value="1"/>
</dbReference>
<dbReference type="InterPro" id="IPR013425">
    <property type="entry name" value="Autotrns_rpt"/>
</dbReference>
<dbReference type="NCBIfam" id="TIGR02601">
    <property type="entry name" value="autotrns_rpt"/>
    <property type="match status" value="1"/>
</dbReference>
<protein>
    <submittedName>
        <fullName evidence="4">Autotransporter</fullName>
    </submittedName>
</protein>
<dbReference type="SUPFAM" id="SSF51126">
    <property type="entry name" value="Pectin lyase-like"/>
    <property type="match status" value="1"/>
</dbReference>
<feature type="chain" id="PRO_5015142595" evidence="2">
    <location>
        <begin position="41"/>
        <end position="1213"/>
    </location>
</feature>
<dbReference type="AlphaFoldDB" id="A0A2P9HB07"/>
<dbReference type="InterPro" id="IPR036709">
    <property type="entry name" value="Autotransporte_beta_dom_sf"/>
</dbReference>
<dbReference type="InterPro" id="IPR006315">
    <property type="entry name" value="OM_autotransptr_brl_dom"/>
</dbReference>
<dbReference type="Pfam" id="PF03797">
    <property type="entry name" value="Autotransporter"/>
    <property type="match status" value="1"/>
</dbReference>
<feature type="signal peptide" evidence="2">
    <location>
        <begin position="1"/>
        <end position="40"/>
    </location>
</feature>
<dbReference type="Pfam" id="PF12951">
    <property type="entry name" value="PATR"/>
    <property type="match status" value="2"/>
</dbReference>
<dbReference type="InterPro" id="IPR011050">
    <property type="entry name" value="Pectin_lyase_fold/virulence"/>
</dbReference>
<dbReference type="NCBIfam" id="TIGR01414">
    <property type="entry name" value="autotrans_barl"/>
    <property type="match status" value="1"/>
</dbReference>
<name>A0A2P9HB07_9HYPH</name>
<dbReference type="PROSITE" id="PS51208">
    <property type="entry name" value="AUTOTRANSPORTER"/>
    <property type="match status" value="1"/>
</dbReference>
<evidence type="ECO:0000313" key="5">
    <source>
        <dbReference type="Proteomes" id="UP000246073"/>
    </source>
</evidence>